<protein>
    <submittedName>
        <fullName evidence="3">Nitroreductase family deazaflavin-dependent oxidoreductase</fullName>
    </submittedName>
</protein>
<dbReference type="Pfam" id="PF04075">
    <property type="entry name" value="F420H2_quin_red"/>
    <property type="match status" value="1"/>
</dbReference>
<keyword evidence="4" id="KW-1185">Reference proteome</keyword>
<evidence type="ECO:0000313" key="3">
    <source>
        <dbReference type="EMBL" id="GAA4749704.1"/>
    </source>
</evidence>
<gene>
    <name evidence="3" type="ORF">GCM10023217_20050</name>
</gene>
<dbReference type="Proteomes" id="UP001500822">
    <property type="component" value="Unassembled WGS sequence"/>
</dbReference>
<dbReference type="InterPro" id="IPR012349">
    <property type="entry name" value="Split_barrel_FMN-bd"/>
</dbReference>
<dbReference type="NCBIfam" id="TIGR00026">
    <property type="entry name" value="hi_GC_TIGR00026"/>
    <property type="match status" value="1"/>
</dbReference>
<accession>A0ABP8Z8R8</accession>
<evidence type="ECO:0000256" key="2">
    <source>
        <dbReference type="ARBA" id="ARBA00049106"/>
    </source>
</evidence>
<reference evidence="4" key="1">
    <citation type="journal article" date="2019" name="Int. J. Syst. Evol. Microbiol.">
        <title>The Global Catalogue of Microorganisms (GCM) 10K type strain sequencing project: providing services to taxonomists for standard genome sequencing and annotation.</title>
        <authorList>
            <consortium name="The Broad Institute Genomics Platform"/>
            <consortium name="The Broad Institute Genome Sequencing Center for Infectious Disease"/>
            <person name="Wu L."/>
            <person name="Ma J."/>
        </authorList>
    </citation>
    <scope>NUCLEOTIDE SEQUENCE [LARGE SCALE GENOMIC DNA]</scope>
    <source>
        <strain evidence="4">JCM 18077</strain>
    </source>
</reference>
<dbReference type="InterPro" id="IPR004378">
    <property type="entry name" value="F420H2_quin_Rdtase"/>
</dbReference>
<proteinExistence type="inferred from homology"/>
<name>A0ABP8Z8R8_9ACTN</name>
<evidence type="ECO:0000313" key="4">
    <source>
        <dbReference type="Proteomes" id="UP001500822"/>
    </source>
</evidence>
<dbReference type="EMBL" id="BAABIE010000008">
    <property type="protein sequence ID" value="GAA4749704.1"/>
    <property type="molecule type" value="Genomic_DNA"/>
</dbReference>
<dbReference type="PANTHER" id="PTHR39428:SF1">
    <property type="entry name" value="F420H(2)-DEPENDENT QUINONE REDUCTASE RV1261C"/>
    <property type="match status" value="1"/>
</dbReference>
<dbReference type="PANTHER" id="PTHR39428">
    <property type="entry name" value="F420H(2)-DEPENDENT QUINONE REDUCTASE RV1261C"/>
    <property type="match status" value="1"/>
</dbReference>
<dbReference type="RefSeq" id="WP_345313395.1">
    <property type="nucleotide sequence ID" value="NZ_BAABIE010000008.1"/>
</dbReference>
<comment type="catalytic activity">
    <reaction evidence="2">
        <text>oxidized coenzyme F420-(gamma-L-Glu)(n) + a quinol + H(+) = reduced coenzyme F420-(gamma-L-Glu)(n) + a quinone</text>
        <dbReference type="Rhea" id="RHEA:39663"/>
        <dbReference type="Rhea" id="RHEA-COMP:12939"/>
        <dbReference type="Rhea" id="RHEA-COMP:14378"/>
        <dbReference type="ChEBI" id="CHEBI:15378"/>
        <dbReference type="ChEBI" id="CHEBI:24646"/>
        <dbReference type="ChEBI" id="CHEBI:132124"/>
        <dbReference type="ChEBI" id="CHEBI:133980"/>
        <dbReference type="ChEBI" id="CHEBI:139511"/>
    </reaction>
</comment>
<evidence type="ECO:0000256" key="1">
    <source>
        <dbReference type="ARBA" id="ARBA00008710"/>
    </source>
</evidence>
<dbReference type="Gene3D" id="2.30.110.10">
    <property type="entry name" value="Electron Transport, Fmn-binding Protein, Chain A"/>
    <property type="match status" value="1"/>
</dbReference>
<organism evidence="3 4">
    <name type="scientific">Gordonia alkaliphila</name>
    <dbReference type="NCBI Taxonomy" id="1053547"/>
    <lineage>
        <taxon>Bacteria</taxon>
        <taxon>Bacillati</taxon>
        <taxon>Actinomycetota</taxon>
        <taxon>Actinomycetes</taxon>
        <taxon>Mycobacteriales</taxon>
        <taxon>Gordoniaceae</taxon>
        <taxon>Gordonia</taxon>
    </lineage>
</organism>
<comment type="caution">
    <text evidence="3">The sequence shown here is derived from an EMBL/GenBank/DDBJ whole genome shotgun (WGS) entry which is preliminary data.</text>
</comment>
<sequence>MGLLTPIAVRIGAIEWLPEYLPYIVKIDDGLQKVTGGRIDLLTVAGLPSVTMVIRGRKSGLDRTTTVLAAPVGDGEWLVAGSYFGSPKSPAWVYNLRSAPVLQVEEHGELAPMTHRELEGDERAEAWQSLLKVWPNFTIYERRTTRTIPIFRLTPAL</sequence>
<comment type="similarity">
    <text evidence="1">Belongs to the F420H(2)-dependent quinone reductase family.</text>
</comment>